<dbReference type="STRING" id="50376.A0A517LCA3"/>
<gene>
    <name evidence="1" type="ORF">FKW77_004653</name>
</gene>
<dbReference type="Gene3D" id="3.40.50.300">
    <property type="entry name" value="P-loop containing nucleotide triphosphate hydrolases"/>
    <property type="match status" value="2"/>
</dbReference>
<dbReference type="GO" id="GO:0005524">
    <property type="term" value="F:ATP binding"/>
    <property type="evidence" value="ECO:0007669"/>
    <property type="project" value="InterPro"/>
</dbReference>
<dbReference type="Pfam" id="PF13245">
    <property type="entry name" value="AAA_19"/>
    <property type="match status" value="1"/>
</dbReference>
<dbReference type="GO" id="GO:0000725">
    <property type="term" value="P:recombinational repair"/>
    <property type="evidence" value="ECO:0007669"/>
    <property type="project" value="TreeGrafter"/>
</dbReference>
<dbReference type="GO" id="GO:0005634">
    <property type="term" value="C:nucleus"/>
    <property type="evidence" value="ECO:0007669"/>
    <property type="project" value="TreeGrafter"/>
</dbReference>
<dbReference type="GO" id="GO:0043138">
    <property type="term" value="F:3'-5' DNA helicase activity"/>
    <property type="evidence" value="ECO:0007669"/>
    <property type="project" value="TreeGrafter"/>
</dbReference>
<evidence type="ECO:0000313" key="2">
    <source>
        <dbReference type="Proteomes" id="UP000316270"/>
    </source>
</evidence>
<reference evidence="1 2" key="1">
    <citation type="submission" date="2019-07" db="EMBL/GenBank/DDBJ databases">
        <title>Finished genome of Venturia effusa.</title>
        <authorList>
            <person name="Young C.A."/>
            <person name="Cox M.P."/>
            <person name="Ganley A.R.D."/>
            <person name="David W.J."/>
        </authorList>
    </citation>
    <scope>NUCLEOTIDE SEQUENCE [LARGE SCALE GENOMIC DNA]</scope>
    <source>
        <strain evidence="2">albino</strain>
    </source>
</reference>
<name>A0A517LCA3_9PEZI</name>
<dbReference type="AlphaFoldDB" id="A0A517LCA3"/>
<accession>A0A517LCA3</accession>
<dbReference type="PANTHER" id="PTHR11070:SF66">
    <property type="entry name" value="UVRD-LIKE HELICASE C-TERMINAL DOMAIN-CONTAINING PROTEIN"/>
    <property type="match status" value="1"/>
</dbReference>
<protein>
    <submittedName>
        <fullName evidence="1">Uncharacterized protein</fullName>
    </submittedName>
</protein>
<proteinExistence type="predicted"/>
<dbReference type="Proteomes" id="UP000316270">
    <property type="component" value="Chromosome 9"/>
</dbReference>
<dbReference type="OrthoDB" id="1470711at2759"/>
<keyword evidence="2" id="KW-1185">Reference proteome</keyword>
<dbReference type="EMBL" id="CP042193">
    <property type="protein sequence ID" value="QDS73261.1"/>
    <property type="molecule type" value="Genomic_DNA"/>
</dbReference>
<dbReference type="InterPro" id="IPR000212">
    <property type="entry name" value="DNA_helicase_UvrD/REP"/>
</dbReference>
<organism evidence="1 2">
    <name type="scientific">Venturia effusa</name>
    <dbReference type="NCBI Taxonomy" id="50376"/>
    <lineage>
        <taxon>Eukaryota</taxon>
        <taxon>Fungi</taxon>
        <taxon>Dikarya</taxon>
        <taxon>Ascomycota</taxon>
        <taxon>Pezizomycotina</taxon>
        <taxon>Dothideomycetes</taxon>
        <taxon>Pleosporomycetidae</taxon>
        <taxon>Venturiales</taxon>
        <taxon>Venturiaceae</taxon>
        <taxon>Venturia</taxon>
    </lineage>
</organism>
<dbReference type="SUPFAM" id="SSF52540">
    <property type="entry name" value="P-loop containing nucleoside triphosphate hydrolases"/>
    <property type="match status" value="1"/>
</dbReference>
<dbReference type="GO" id="GO:0003677">
    <property type="term" value="F:DNA binding"/>
    <property type="evidence" value="ECO:0007669"/>
    <property type="project" value="InterPro"/>
</dbReference>
<dbReference type="PANTHER" id="PTHR11070">
    <property type="entry name" value="UVRD / RECB / PCRA DNA HELICASE FAMILY MEMBER"/>
    <property type="match status" value="1"/>
</dbReference>
<evidence type="ECO:0000313" key="1">
    <source>
        <dbReference type="EMBL" id="QDS73261.1"/>
    </source>
</evidence>
<dbReference type="InterPro" id="IPR027417">
    <property type="entry name" value="P-loop_NTPase"/>
</dbReference>
<sequence length="756" mass="85004">MSALWGVLPRIRVGIHTAPCFRTLRSINIRPRHAKFIAAFKKKNETCRPLIPSLEQQTIVKLSQTQNVIVSARPGSGKTATAEAIVAANPNRCIAVITYSKRLQQETARRLEGYSACDVYTFHAMAGKLFSSRVQNDSTLRKFRKAKMLPAWTGELYDLIILDELQDCTDDLFWLINAFMTAVSRAARGGAPQVVCLGDERQAIYQFRGADARYLSLAPTVMDTLSPHPWTHLPLSKSFRLSHENADFVNKVFLGGEKYITGSRHGPKPIYMHGNMFEQVKAFAHELVPLIEEYGPERTAIIAPHVRSNTALSMLTNLLSERYKLPIAVSISDEVSLVDQVINGKICVTTYHQFKGSERDLVIVCGVDASYFKFLARDLPDDSCPNTTFVALTRAKQQLVVLHDSSERPMSFLDTNELYQTANVIDLSSTDMQEPEAVTRPVQHGLLLPKNTFASQISRHVPDEILDEICKTHLDIKTLASPLPDRQHINAPDKVLTHEDKQHYEAVSDLNGLAVVAAYEFSLLGTLTTLGFSPRKTVPNVPEDIEGLAAWLCAEACDYEAQMSGYKPRKIQMLGHKFDWLGPYLSAARDRLVEQFADAKQLNFEVKLKEKDFLVEEVPAGMGQKTCLSGRADIVQYDKPQISKKNKKFPLEPASKAPLAIWEIKFVSMLSLEHAIQACVYAYLWCKKAKSEKPPRIILYNVRDGEKWEIRPRNGIHSLENLVEQVLRAKYSTRGELSTDEFVRKCRKTSAEIGEL</sequence>